<keyword evidence="4" id="KW-0418">Kinase</keyword>
<dbReference type="GO" id="GO:0005524">
    <property type="term" value="F:ATP binding"/>
    <property type="evidence" value="ECO:0007669"/>
    <property type="project" value="InterPro"/>
</dbReference>
<evidence type="ECO:0000256" key="4">
    <source>
        <dbReference type="ARBA" id="ARBA00022777"/>
    </source>
</evidence>
<dbReference type="AlphaFoldDB" id="A0A644WUI6"/>
<keyword evidence="3" id="KW-0547">Nucleotide-binding</keyword>
<keyword evidence="2 5" id="KW-0808">Transferase</keyword>
<dbReference type="EMBL" id="VSSQ01001164">
    <property type="protein sequence ID" value="MPM05773.1"/>
    <property type="molecule type" value="Genomic_DNA"/>
</dbReference>
<dbReference type="Pfam" id="PF03618">
    <property type="entry name" value="Kinase-PPPase"/>
    <property type="match status" value="1"/>
</dbReference>
<dbReference type="EC" id="2.7.11.32" evidence="5"/>
<comment type="caution">
    <text evidence="5">The sequence shown here is derived from an EMBL/GenBank/DDBJ whole genome shotgun (WGS) entry which is preliminary data.</text>
</comment>
<keyword evidence="1" id="KW-0723">Serine/threonine-protein kinase</keyword>
<name>A0A644WUI6_9ZZZZ</name>
<evidence type="ECO:0000313" key="5">
    <source>
        <dbReference type="EMBL" id="MPM05773.1"/>
    </source>
</evidence>
<sequence length="294" mass="32332">MVTFGERRNGCSFPDEENVDLYVLSDCLSEVAEACASWIARRFDKTGIEITRFGSLSGEDRIMEVLDEASGSDAVVLHCFLSGEFRRLVNKTCLHRGIDQYDAFSPVLSGVEQAAGKGAKEDRALLHPMDSEYFRRVRAVEYTIAADDGGNPSILKEADVVIVGISRTGKSPLCMYLAHRGVMAANVPLVPGIEPPPQLFRIHPSRIVGLIRSPGSLGEIRTRRMSMMGLAPEESAYVRSEEILREIEYASGIMEHLGIVVFDVTRRAIEETAHEILALLAGAKERHSFHGGAK</sequence>
<protein>
    <submittedName>
        <fullName evidence="5">Putative pyruvate, phosphate dikinase regulatory protein</fullName>
        <ecNumber evidence="5">2.7.11.32</ecNumber>
    </submittedName>
</protein>
<accession>A0A644WUI6</accession>
<gene>
    <name evidence="5" type="primary">yqfL_4</name>
    <name evidence="5" type="ORF">SDC9_52068</name>
</gene>
<reference evidence="5" key="1">
    <citation type="submission" date="2019-08" db="EMBL/GenBank/DDBJ databases">
        <authorList>
            <person name="Kucharzyk K."/>
            <person name="Murdoch R.W."/>
            <person name="Higgins S."/>
            <person name="Loffler F."/>
        </authorList>
    </citation>
    <scope>NUCLEOTIDE SEQUENCE</scope>
</reference>
<organism evidence="5">
    <name type="scientific">bioreactor metagenome</name>
    <dbReference type="NCBI Taxonomy" id="1076179"/>
    <lineage>
        <taxon>unclassified sequences</taxon>
        <taxon>metagenomes</taxon>
        <taxon>ecological metagenomes</taxon>
    </lineage>
</organism>
<dbReference type="PANTHER" id="PTHR31756">
    <property type="entry name" value="PYRUVATE, PHOSPHATE DIKINASE REGULATORY PROTEIN 1, CHLOROPLASTIC"/>
    <property type="match status" value="1"/>
</dbReference>
<evidence type="ECO:0000256" key="2">
    <source>
        <dbReference type="ARBA" id="ARBA00022679"/>
    </source>
</evidence>
<dbReference type="InterPro" id="IPR005177">
    <property type="entry name" value="Kinase-pyrophosphorylase"/>
</dbReference>
<dbReference type="GO" id="GO:0004674">
    <property type="term" value="F:protein serine/threonine kinase activity"/>
    <property type="evidence" value="ECO:0007669"/>
    <property type="project" value="UniProtKB-KW"/>
</dbReference>
<dbReference type="PANTHER" id="PTHR31756:SF3">
    <property type="entry name" value="PYRUVATE, PHOSPHATE DIKINASE REGULATORY PROTEIN 1, CHLOROPLASTIC"/>
    <property type="match status" value="1"/>
</dbReference>
<dbReference type="NCBIfam" id="NF003742">
    <property type="entry name" value="PRK05339.1"/>
    <property type="match status" value="1"/>
</dbReference>
<keyword evidence="5" id="KW-0670">Pyruvate</keyword>
<evidence type="ECO:0000256" key="3">
    <source>
        <dbReference type="ARBA" id="ARBA00022741"/>
    </source>
</evidence>
<proteinExistence type="predicted"/>
<evidence type="ECO:0000256" key="1">
    <source>
        <dbReference type="ARBA" id="ARBA00022527"/>
    </source>
</evidence>